<dbReference type="Proteomes" id="UP000682733">
    <property type="component" value="Unassembled WGS sequence"/>
</dbReference>
<reference evidence="2" key="1">
    <citation type="submission" date="2021-02" db="EMBL/GenBank/DDBJ databases">
        <authorList>
            <person name="Nowell W R."/>
        </authorList>
    </citation>
    <scope>NUCLEOTIDE SEQUENCE</scope>
</reference>
<gene>
    <name evidence="1" type="ORF">OVA965_LOCUS42829</name>
    <name evidence="2" type="ORF">TMI583_LOCUS44857</name>
</gene>
<evidence type="ECO:0000313" key="1">
    <source>
        <dbReference type="EMBL" id="CAF1614328.1"/>
    </source>
</evidence>
<comment type="caution">
    <text evidence="2">The sequence shown here is derived from an EMBL/GenBank/DDBJ whole genome shotgun (WGS) entry which is preliminary data.</text>
</comment>
<proteinExistence type="predicted"/>
<dbReference type="EMBL" id="CAJOBA010078514">
    <property type="protein sequence ID" value="CAF4429997.1"/>
    <property type="molecule type" value="Genomic_DNA"/>
</dbReference>
<sequence>MYQINVTANQFLAVGFGGGAGSPYRVFNRMEYQLLTANLSPYISRTFQWSAAAGDGIAVSFIVTPSDKITITATATTMATTTAPTTATTITTTTAPRMVTTPATTAPTMTTTTATAITTTTATAAGFVSMLYSRNTPILIKEGSARKVSSMRATMSTIGEPAHKRSVVCSRAGIV</sequence>
<evidence type="ECO:0000313" key="2">
    <source>
        <dbReference type="EMBL" id="CAF4429997.1"/>
    </source>
</evidence>
<protein>
    <submittedName>
        <fullName evidence="2">Uncharacterized protein</fullName>
    </submittedName>
</protein>
<accession>A0A8S2W234</accession>
<name>A0A8S2W234_9BILA</name>
<evidence type="ECO:0000313" key="3">
    <source>
        <dbReference type="Proteomes" id="UP000682733"/>
    </source>
</evidence>
<dbReference type="AlphaFoldDB" id="A0A8S2W234"/>
<dbReference type="Proteomes" id="UP000677228">
    <property type="component" value="Unassembled WGS sequence"/>
</dbReference>
<organism evidence="2 3">
    <name type="scientific">Didymodactylos carnosus</name>
    <dbReference type="NCBI Taxonomy" id="1234261"/>
    <lineage>
        <taxon>Eukaryota</taxon>
        <taxon>Metazoa</taxon>
        <taxon>Spiralia</taxon>
        <taxon>Gnathifera</taxon>
        <taxon>Rotifera</taxon>
        <taxon>Eurotatoria</taxon>
        <taxon>Bdelloidea</taxon>
        <taxon>Philodinida</taxon>
        <taxon>Philodinidae</taxon>
        <taxon>Didymodactylos</taxon>
    </lineage>
</organism>
<dbReference type="EMBL" id="CAJNOK010054048">
    <property type="protein sequence ID" value="CAF1614328.1"/>
    <property type="molecule type" value="Genomic_DNA"/>
</dbReference>